<feature type="domain" description="Bacterial archaeo-eukaryotic release factor family 6" evidence="1">
    <location>
        <begin position="127"/>
        <end position="273"/>
    </location>
</feature>
<accession>A0A917JEH0</accession>
<name>A0A917JEH0_9ENTE</name>
<dbReference type="Pfam" id="PF18848">
    <property type="entry name" value="baeRF_family6"/>
    <property type="match status" value="1"/>
</dbReference>
<evidence type="ECO:0000313" key="3">
    <source>
        <dbReference type="Proteomes" id="UP000622610"/>
    </source>
</evidence>
<reference evidence="2" key="2">
    <citation type="submission" date="2020-09" db="EMBL/GenBank/DDBJ databases">
        <authorList>
            <person name="Sun Q."/>
            <person name="Sedlacek I."/>
        </authorList>
    </citation>
    <scope>NUCLEOTIDE SEQUENCE</scope>
    <source>
        <strain evidence="2">CCM 8433</strain>
    </source>
</reference>
<protein>
    <recommendedName>
        <fullName evidence="1">Bacterial archaeo-eukaryotic release factor family 6 domain-containing protein</fullName>
    </recommendedName>
</protein>
<comment type="caution">
    <text evidence="2">The sequence shown here is derived from an EMBL/GenBank/DDBJ whole genome shotgun (WGS) entry which is preliminary data.</text>
</comment>
<organism evidence="2 3">
    <name type="scientific">Enterococcus alcedinis</name>
    <dbReference type="NCBI Taxonomy" id="1274384"/>
    <lineage>
        <taxon>Bacteria</taxon>
        <taxon>Bacillati</taxon>
        <taxon>Bacillota</taxon>
        <taxon>Bacilli</taxon>
        <taxon>Lactobacillales</taxon>
        <taxon>Enterococcaceae</taxon>
        <taxon>Enterococcus</taxon>
    </lineage>
</organism>
<reference evidence="2" key="1">
    <citation type="journal article" date="2014" name="Int. J. Syst. Evol. Microbiol.">
        <title>Complete genome sequence of Corynebacterium casei LMG S-19264T (=DSM 44701T), isolated from a smear-ripened cheese.</title>
        <authorList>
            <consortium name="US DOE Joint Genome Institute (JGI-PGF)"/>
            <person name="Walter F."/>
            <person name="Albersmeier A."/>
            <person name="Kalinowski J."/>
            <person name="Ruckert C."/>
        </authorList>
    </citation>
    <scope>NUCLEOTIDE SEQUENCE</scope>
    <source>
        <strain evidence="2">CCM 8433</strain>
    </source>
</reference>
<dbReference type="AlphaFoldDB" id="A0A917JEH0"/>
<dbReference type="InterPro" id="IPR040628">
    <property type="entry name" value="BaeRF_family6"/>
</dbReference>
<keyword evidence="3" id="KW-1185">Reference proteome</keyword>
<sequence>MAKIGRELLNQLTSEQVKGPFVTIMLNTHVAHQEVEKDQLKFKNFIKESKKRFEKRYPSEDWSVIQKNAEVLLASQDFWRQSTKSVAVILTPKETFVHRLSIEVDDQYYVGDTPYILAIIKNGQFNYPYYLLTLNRDSVALYKMENKKLSKIDLPEDAPVTMEIALGNELTGGGANFRSSSNAGGNASHGTSAKDEEIEVDRNNYYHAVSTFLRTFLEGMDPAPLFLYGLPDNQAVFKKVAKGLNIQSDIAVNTSPIQLSLAELEKNVSPIQEGLERKEVAAYQKLIEAKNYEQFSDIKQSAELGRLDKLFITTANLIPGFGEDPDTEYDWRQELNLTSIKTISNGGDVYILEQADAPGGKSLLGILRY</sequence>
<dbReference type="EMBL" id="BMDT01000001">
    <property type="protein sequence ID" value="GGI64485.1"/>
    <property type="molecule type" value="Genomic_DNA"/>
</dbReference>
<proteinExistence type="predicted"/>
<gene>
    <name evidence="2" type="ORF">GCM10011482_01390</name>
</gene>
<evidence type="ECO:0000313" key="2">
    <source>
        <dbReference type="EMBL" id="GGI64485.1"/>
    </source>
</evidence>
<evidence type="ECO:0000259" key="1">
    <source>
        <dbReference type="Pfam" id="PF18848"/>
    </source>
</evidence>
<dbReference type="Proteomes" id="UP000622610">
    <property type="component" value="Unassembled WGS sequence"/>
</dbReference>
<dbReference type="RefSeq" id="WP_188366344.1">
    <property type="nucleotide sequence ID" value="NZ_BMDT01000001.1"/>
</dbReference>